<gene>
    <name evidence="7" type="ORF">PHAECO_LOCUS11398</name>
</gene>
<keyword evidence="3" id="KW-0238">DNA-binding</keyword>
<feature type="compositionally biased region" description="Polar residues" evidence="6">
    <location>
        <begin position="205"/>
        <end position="264"/>
    </location>
</feature>
<protein>
    <submittedName>
        <fullName evidence="7">Uncharacterized protein</fullName>
    </submittedName>
</protein>
<reference evidence="7" key="1">
    <citation type="submission" date="2022-01" db="EMBL/GenBank/DDBJ databases">
        <authorList>
            <person name="King R."/>
        </authorList>
    </citation>
    <scope>NUCLEOTIDE SEQUENCE</scope>
</reference>
<dbReference type="AlphaFoldDB" id="A0A9N9SMQ4"/>
<keyword evidence="2" id="KW-0217">Developmental protein</keyword>
<organism evidence="7 8">
    <name type="scientific">Phaedon cochleariae</name>
    <name type="common">Mustard beetle</name>
    <dbReference type="NCBI Taxonomy" id="80249"/>
    <lineage>
        <taxon>Eukaryota</taxon>
        <taxon>Metazoa</taxon>
        <taxon>Ecdysozoa</taxon>
        <taxon>Arthropoda</taxon>
        <taxon>Hexapoda</taxon>
        <taxon>Insecta</taxon>
        <taxon>Pterygota</taxon>
        <taxon>Neoptera</taxon>
        <taxon>Endopterygota</taxon>
        <taxon>Coleoptera</taxon>
        <taxon>Polyphaga</taxon>
        <taxon>Cucujiformia</taxon>
        <taxon>Chrysomeloidea</taxon>
        <taxon>Chrysomelidae</taxon>
        <taxon>Chrysomelinae</taxon>
        <taxon>Chrysomelini</taxon>
        <taxon>Phaedon</taxon>
    </lineage>
</organism>
<feature type="compositionally biased region" description="Low complexity" evidence="6">
    <location>
        <begin position="267"/>
        <end position="346"/>
    </location>
</feature>
<keyword evidence="8" id="KW-1185">Reference proteome</keyword>
<feature type="compositionally biased region" description="Polar residues" evidence="6">
    <location>
        <begin position="138"/>
        <end position="154"/>
    </location>
</feature>
<comment type="subcellular location">
    <subcellularLocation>
        <location evidence="1">Nucleus</location>
    </subcellularLocation>
</comment>
<dbReference type="EMBL" id="OU896713">
    <property type="protein sequence ID" value="CAG9823871.1"/>
    <property type="molecule type" value="Genomic_DNA"/>
</dbReference>
<evidence type="ECO:0000313" key="7">
    <source>
        <dbReference type="EMBL" id="CAG9823871.1"/>
    </source>
</evidence>
<evidence type="ECO:0000256" key="4">
    <source>
        <dbReference type="ARBA" id="ARBA00023155"/>
    </source>
</evidence>
<dbReference type="GO" id="GO:0005634">
    <property type="term" value="C:nucleus"/>
    <property type="evidence" value="ECO:0007669"/>
    <property type="project" value="UniProtKB-SubCell"/>
</dbReference>
<dbReference type="Proteomes" id="UP001153737">
    <property type="component" value="Chromosome 7"/>
</dbReference>
<feature type="compositionally biased region" description="Basic residues" evidence="6">
    <location>
        <begin position="353"/>
        <end position="363"/>
    </location>
</feature>
<evidence type="ECO:0000256" key="6">
    <source>
        <dbReference type="SAM" id="MobiDB-lite"/>
    </source>
</evidence>
<keyword evidence="4" id="KW-0371">Homeobox</keyword>
<dbReference type="GO" id="GO:0003677">
    <property type="term" value="F:DNA binding"/>
    <property type="evidence" value="ECO:0007669"/>
    <property type="project" value="UniProtKB-KW"/>
</dbReference>
<dbReference type="InterPro" id="IPR001827">
    <property type="entry name" value="Homeobox_Antennapedia_CS"/>
</dbReference>
<evidence type="ECO:0000256" key="2">
    <source>
        <dbReference type="ARBA" id="ARBA00022473"/>
    </source>
</evidence>
<proteinExistence type="predicted"/>
<accession>A0A9N9SMQ4</accession>
<evidence type="ECO:0000256" key="5">
    <source>
        <dbReference type="ARBA" id="ARBA00023242"/>
    </source>
</evidence>
<dbReference type="PROSITE" id="PS00032">
    <property type="entry name" value="ANTENNAPEDIA"/>
    <property type="match status" value="1"/>
</dbReference>
<feature type="compositionally biased region" description="Low complexity" evidence="6">
    <location>
        <begin position="182"/>
        <end position="193"/>
    </location>
</feature>
<dbReference type="GO" id="GO:0003700">
    <property type="term" value="F:DNA-binding transcription factor activity"/>
    <property type="evidence" value="ECO:0007669"/>
    <property type="project" value="InterPro"/>
</dbReference>
<evidence type="ECO:0000256" key="1">
    <source>
        <dbReference type="ARBA" id="ARBA00004123"/>
    </source>
</evidence>
<evidence type="ECO:0000256" key="3">
    <source>
        <dbReference type="ARBA" id="ARBA00023125"/>
    </source>
</evidence>
<evidence type="ECO:0000313" key="8">
    <source>
        <dbReference type="Proteomes" id="UP001153737"/>
    </source>
</evidence>
<feature type="region of interest" description="Disordered" evidence="6">
    <location>
        <begin position="137"/>
        <end position="363"/>
    </location>
</feature>
<feature type="compositionally biased region" description="Acidic residues" evidence="6">
    <location>
        <begin position="102"/>
        <end position="114"/>
    </location>
</feature>
<feature type="region of interest" description="Disordered" evidence="6">
    <location>
        <begin position="102"/>
        <end position="122"/>
    </location>
</feature>
<keyword evidence="5" id="KW-0539">Nucleus</keyword>
<sequence length="390" mass="41382">MNPKSGFSTTGLFSMNIEEILRKISGGLPENLEYTELVFDSSSLGRVFQTTVIGIPAKKVTGNAKTTIKCVLLVVSITKASFRGSTGPFYVWLVCRDSDGEPEEPFADISDEDGTFNPETERDRELEELKSTFDLCYGQQQGRPGSEQAHQSASPGGDYYNPNNAATSGYPPACYSPPQVGPQYPQHPYAAPATGHSLQPMGDYTQLQPQRIPGGSSSHMQHHASSGGQSPGMLNTTPSCKYADSTSSTGVASPQDLSTSGPPNRSTPPLASNPPNNNANSTITSKSSGLTSPLSVSTSPPGKQATGSSTASQNLSSPASSTSSTSSNEKSGSNNNSSKGSSSNPPQIYPWMKRVHLGQSRNRRMKHDAAAELDLWPALLSNNLEVWTDN</sequence>
<name>A0A9N9SMQ4_PHACE</name>
<reference evidence="7" key="2">
    <citation type="submission" date="2022-10" db="EMBL/GenBank/DDBJ databases">
        <authorList>
            <consortium name="ENA_rothamsted_submissions"/>
            <consortium name="culmorum"/>
            <person name="King R."/>
        </authorList>
    </citation>
    <scope>NUCLEOTIDE SEQUENCE</scope>
</reference>
<dbReference type="OrthoDB" id="6159439at2759"/>